<dbReference type="EMBL" id="MZ420718">
    <property type="protein sequence ID" value="UXP11857.1"/>
    <property type="molecule type" value="mRNA"/>
</dbReference>
<dbReference type="GO" id="GO:0046938">
    <property type="term" value="P:phytochelatin biosynthetic process"/>
    <property type="evidence" value="ECO:0007669"/>
    <property type="project" value="InterPro"/>
</dbReference>
<evidence type="ECO:0000256" key="2">
    <source>
        <dbReference type="ARBA" id="ARBA00022539"/>
    </source>
</evidence>
<dbReference type="EC" id="2.3.2.15" evidence="1"/>
<evidence type="ECO:0000256" key="1">
    <source>
        <dbReference type="ARBA" id="ARBA00012468"/>
    </source>
</evidence>
<dbReference type="GO" id="GO:0010038">
    <property type="term" value="P:response to metal ion"/>
    <property type="evidence" value="ECO:0007669"/>
    <property type="project" value="InterPro"/>
</dbReference>
<dbReference type="FunFam" id="3.90.70.30:FF:000001">
    <property type="entry name" value="Glutathione gamma-glutamylcysteinyltransferase 1"/>
    <property type="match status" value="1"/>
</dbReference>
<dbReference type="InterPro" id="IPR038156">
    <property type="entry name" value="PCS_N_sf"/>
</dbReference>
<evidence type="ECO:0000256" key="4">
    <source>
        <dbReference type="ARBA" id="ARBA00022723"/>
    </source>
</evidence>
<keyword evidence="2" id="KW-0104">Cadmium</keyword>
<dbReference type="AlphaFoldDB" id="A0AA94YIJ2"/>
<dbReference type="InterPro" id="IPR038765">
    <property type="entry name" value="Papain-like_cys_pep_sf"/>
</dbReference>
<evidence type="ECO:0000256" key="3">
    <source>
        <dbReference type="ARBA" id="ARBA00022679"/>
    </source>
</evidence>
<evidence type="ECO:0000313" key="7">
    <source>
        <dbReference type="EMBL" id="UXP11857.1"/>
    </source>
</evidence>
<feature type="region of interest" description="Disordered" evidence="5">
    <location>
        <begin position="1"/>
        <end position="23"/>
    </location>
</feature>
<feature type="domain" description="Peptidase C83" evidence="6">
    <location>
        <begin position="18"/>
        <end position="219"/>
    </location>
</feature>
<dbReference type="InterPro" id="IPR040409">
    <property type="entry name" value="PCS-like"/>
</dbReference>
<dbReference type="Gene3D" id="3.90.70.30">
    <property type="entry name" value="Phytochelatin synthase, N-terminal domain"/>
    <property type="match status" value="1"/>
</dbReference>
<dbReference type="PANTHER" id="PTHR33447">
    <property type="entry name" value="GLUTATHIONE GAMMA-GLUTAMYLCYSTEINYLTRANSFERASE"/>
    <property type="match status" value="1"/>
</dbReference>
<evidence type="ECO:0000256" key="5">
    <source>
        <dbReference type="SAM" id="MobiDB-lite"/>
    </source>
</evidence>
<accession>A0AA94YIJ2</accession>
<proteinExistence type="evidence at transcript level"/>
<keyword evidence="4" id="KW-0479">Metal-binding</keyword>
<evidence type="ECO:0000259" key="6">
    <source>
        <dbReference type="PROSITE" id="PS51443"/>
    </source>
</evidence>
<dbReference type="SUPFAM" id="SSF54001">
    <property type="entry name" value="Cysteine proteinases"/>
    <property type="match status" value="1"/>
</dbReference>
<reference evidence="7" key="1">
    <citation type="submission" date="2021-06" db="EMBL/GenBank/DDBJ databases">
        <title>Functional characterisation of phytochelatin synthase from Eucheuma denticulatum (Rhodophyta).</title>
        <authorList>
            <person name="Othman R."/>
            <person name="Murthy S."/>
        </authorList>
    </citation>
    <scope>NUCLEOTIDE SEQUENCE</scope>
    <source>
        <tissue evidence="7">Thallus</tissue>
    </source>
</reference>
<organism evidence="7">
    <name type="scientific">Eucheuma denticulatum</name>
    <dbReference type="NCBI Taxonomy" id="305493"/>
    <lineage>
        <taxon>Eukaryota</taxon>
        <taxon>Rhodophyta</taxon>
        <taxon>Florideophyceae</taxon>
        <taxon>Rhodymeniophycidae</taxon>
        <taxon>Gigartinales</taxon>
        <taxon>Solieriaceae</taxon>
        <taxon>Eucheuma</taxon>
    </lineage>
</organism>
<keyword evidence="7" id="KW-0012">Acyltransferase</keyword>
<dbReference type="GO" id="GO:0046872">
    <property type="term" value="F:metal ion binding"/>
    <property type="evidence" value="ECO:0007669"/>
    <property type="project" value="UniProtKB-KW"/>
</dbReference>
<name>A0AA94YIJ2_9FLOR</name>
<dbReference type="InterPro" id="IPR007719">
    <property type="entry name" value="PCS_N"/>
</dbReference>
<dbReference type="GO" id="GO:0016756">
    <property type="term" value="F:glutathione gamma-glutamylcysteinyltransferase activity"/>
    <property type="evidence" value="ECO:0007669"/>
    <property type="project" value="UniProtKB-EC"/>
</dbReference>
<sequence>MTKPTNPNPEEPDTSPPTHQKSFYRRPLPSNLVDFNSAEGKSRFSSALEAGHAETFFPLISQFQTQSHPALCGLTTLSTILNALQIDPKRVWNHPWRWFAESLLDCCLNMEDMKTEGITMDQLACTAACQGSTVRALRGLSAQDARDMIRDSARGNADGSFEFIVAAYDRQALGQTGTGHFSPIAAYDHASDSVLVLDVARFKVSSVFRFLLASCNRSL</sequence>
<protein>
    <recommendedName>
        <fullName evidence="1">glutathione gamma-glutamylcysteinyltransferase</fullName>
        <ecNumber evidence="1">2.3.2.15</ecNumber>
    </recommendedName>
</protein>
<dbReference type="PROSITE" id="PS51443">
    <property type="entry name" value="PCS"/>
    <property type="match status" value="1"/>
</dbReference>
<dbReference type="Pfam" id="PF05023">
    <property type="entry name" value="Phytochelatin"/>
    <property type="match status" value="1"/>
</dbReference>
<keyword evidence="3 7" id="KW-0808">Transferase</keyword>